<protein>
    <submittedName>
        <fullName evidence="1">Uncharacterized protein</fullName>
    </submittedName>
</protein>
<keyword evidence="2" id="KW-1185">Reference proteome</keyword>
<name>A0A9Q1MRY0_9SOLA</name>
<reference evidence="2" key="1">
    <citation type="journal article" date="2023" name="Proc. Natl. Acad. Sci. U.S.A.">
        <title>Genomic and structural basis for evolution of tropane alkaloid biosynthesis.</title>
        <authorList>
            <person name="Wanga Y.-J."/>
            <person name="Taina T."/>
            <person name="Yua J.-Y."/>
            <person name="Lia J."/>
            <person name="Xua B."/>
            <person name="Chenc J."/>
            <person name="D'Auriad J.C."/>
            <person name="Huanga J.-P."/>
            <person name="Huanga S.-X."/>
        </authorList>
    </citation>
    <scope>NUCLEOTIDE SEQUENCE [LARGE SCALE GENOMIC DNA]</scope>
    <source>
        <strain evidence="2">cv. KIB-2019</strain>
    </source>
</reference>
<proteinExistence type="predicted"/>
<dbReference type="AlphaFoldDB" id="A0A9Q1MRY0"/>
<comment type="caution">
    <text evidence="1">The sequence shown here is derived from an EMBL/GenBank/DDBJ whole genome shotgun (WGS) entry which is preliminary data.</text>
</comment>
<gene>
    <name evidence="1" type="ORF">K7X08_031574</name>
</gene>
<organism evidence="1 2">
    <name type="scientific">Anisodus acutangulus</name>
    <dbReference type="NCBI Taxonomy" id="402998"/>
    <lineage>
        <taxon>Eukaryota</taxon>
        <taxon>Viridiplantae</taxon>
        <taxon>Streptophyta</taxon>
        <taxon>Embryophyta</taxon>
        <taxon>Tracheophyta</taxon>
        <taxon>Spermatophyta</taxon>
        <taxon>Magnoliopsida</taxon>
        <taxon>eudicotyledons</taxon>
        <taxon>Gunneridae</taxon>
        <taxon>Pentapetalae</taxon>
        <taxon>asterids</taxon>
        <taxon>lamiids</taxon>
        <taxon>Solanales</taxon>
        <taxon>Solanaceae</taxon>
        <taxon>Solanoideae</taxon>
        <taxon>Hyoscyameae</taxon>
        <taxon>Anisodus</taxon>
    </lineage>
</organism>
<accession>A0A9Q1MRY0</accession>
<evidence type="ECO:0000313" key="1">
    <source>
        <dbReference type="EMBL" id="KAJ8563122.1"/>
    </source>
</evidence>
<dbReference type="Proteomes" id="UP001152561">
    <property type="component" value="Unassembled WGS sequence"/>
</dbReference>
<dbReference type="EMBL" id="JAJAGQ010000005">
    <property type="protein sequence ID" value="KAJ8563122.1"/>
    <property type="molecule type" value="Genomic_DNA"/>
</dbReference>
<sequence>MVLAGVIEVAQVFGHHQKYLDFGEIALHGFGSLVVGLYIYNCHLEYCTTNSTFSLYIPSQINVALNPLPSNEVSSVFLRRNVGSEGLPLNSPKISSGACRMWSFDYFESISKMSSLRIQKGFMNKNFNGCSALMRHEGNVDAEITKSNSKVGKAWIVKAASLLAIAK</sequence>
<evidence type="ECO:0000313" key="2">
    <source>
        <dbReference type="Proteomes" id="UP001152561"/>
    </source>
</evidence>